<dbReference type="GO" id="GO:0003700">
    <property type="term" value="F:DNA-binding transcription factor activity"/>
    <property type="evidence" value="ECO:0007669"/>
    <property type="project" value="InterPro"/>
</dbReference>
<dbReference type="Gene3D" id="1.10.10.60">
    <property type="entry name" value="Homeodomain-like"/>
    <property type="match status" value="2"/>
</dbReference>
<keyword evidence="5" id="KW-0805">Transcription regulation</keyword>
<dbReference type="InterPro" id="IPR018062">
    <property type="entry name" value="HTH_AraC-typ_CS"/>
</dbReference>
<dbReference type="PROSITE" id="PS50887">
    <property type="entry name" value="GGDEF"/>
    <property type="match status" value="1"/>
</dbReference>
<dbReference type="Pfam" id="PF17853">
    <property type="entry name" value="GGDEF_2"/>
    <property type="match status" value="1"/>
</dbReference>
<dbReference type="GO" id="GO:0043565">
    <property type="term" value="F:sequence-specific DNA binding"/>
    <property type="evidence" value="ECO:0007669"/>
    <property type="project" value="InterPro"/>
</dbReference>
<dbReference type="Gene3D" id="3.40.50.2300">
    <property type="match status" value="1"/>
</dbReference>
<dbReference type="PROSITE" id="PS50110">
    <property type="entry name" value="RESPONSE_REGULATORY"/>
    <property type="match status" value="1"/>
</dbReference>
<dbReference type="InterPro" id="IPR018060">
    <property type="entry name" value="HTH_AraC"/>
</dbReference>
<dbReference type="SUPFAM" id="SSF52172">
    <property type="entry name" value="CheY-like"/>
    <property type="match status" value="1"/>
</dbReference>
<dbReference type="SMART" id="SM00342">
    <property type="entry name" value="HTH_ARAC"/>
    <property type="match status" value="1"/>
</dbReference>
<dbReference type="OrthoDB" id="9794370at2"/>
<dbReference type="PROSITE" id="PS01124">
    <property type="entry name" value="HTH_ARAC_FAMILY_2"/>
    <property type="match status" value="1"/>
</dbReference>
<organism evidence="12 13">
    <name type="scientific">Cohnella terricola</name>
    <dbReference type="NCBI Taxonomy" id="1289167"/>
    <lineage>
        <taxon>Bacteria</taxon>
        <taxon>Bacillati</taxon>
        <taxon>Bacillota</taxon>
        <taxon>Bacilli</taxon>
        <taxon>Bacillales</taxon>
        <taxon>Paenibacillaceae</taxon>
        <taxon>Cohnella</taxon>
    </lineage>
</organism>
<dbReference type="AlphaFoldDB" id="A0A559J8W1"/>
<evidence type="ECO:0000313" key="12">
    <source>
        <dbReference type="EMBL" id="TVX96276.1"/>
    </source>
</evidence>
<keyword evidence="7" id="KW-0804">Transcription</keyword>
<dbReference type="Pfam" id="PF12833">
    <property type="entry name" value="HTH_18"/>
    <property type="match status" value="1"/>
</dbReference>
<evidence type="ECO:0000256" key="6">
    <source>
        <dbReference type="ARBA" id="ARBA00023125"/>
    </source>
</evidence>
<keyword evidence="6" id="KW-0238">DNA-binding</keyword>
<feature type="domain" description="GGDEF" evidence="11">
    <location>
        <begin position="181"/>
        <end position="316"/>
    </location>
</feature>
<dbReference type="SUPFAM" id="SSF46689">
    <property type="entry name" value="Homeodomain-like"/>
    <property type="match status" value="2"/>
</dbReference>
<dbReference type="InterPro" id="IPR051552">
    <property type="entry name" value="HptR"/>
</dbReference>
<dbReference type="InterPro" id="IPR020449">
    <property type="entry name" value="Tscrpt_reg_AraC-type_HTH"/>
</dbReference>
<proteinExistence type="predicted"/>
<evidence type="ECO:0000256" key="3">
    <source>
        <dbReference type="ARBA" id="ARBA00022553"/>
    </source>
</evidence>
<evidence type="ECO:0000259" key="9">
    <source>
        <dbReference type="PROSITE" id="PS01124"/>
    </source>
</evidence>
<gene>
    <name evidence="12" type="ORF">FPZ45_21460</name>
</gene>
<evidence type="ECO:0000256" key="1">
    <source>
        <dbReference type="ARBA" id="ARBA00004496"/>
    </source>
</evidence>
<feature type="modified residue" description="4-aspartylphosphate" evidence="8">
    <location>
        <position position="55"/>
    </location>
</feature>
<dbReference type="EMBL" id="VNJJ01000017">
    <property type="protein sequence ID" value="TVX96276.1"/>
    <property type="molecule type" value="Genomic_DNA"/>
</dbReference>
<evidence type="ECO:0000259" key="10">
    <source>
        <dbReference type="PROSITE" id="PS50110"/>
    </source>
</evidence>
<evidence type="ECO:0000256" key="7">
    <source>
        <dbReference type="ARBA" id="ARBA00023163"/>
    </source>
</evidence>
<reference evidence="12 13" key="1">
    <citation type="submission" date="2019-07" db="EMBL/GenBank/DDBJ databases">
        <authorList>
            <person name="Kim J."/>
        </authorList>
    </citation>
    <scope>NUCLEOTIDE SEQUENCE [LARGE SCALE GENOMIC DNA]</scope>
    <source>
        <strain evidence="12 13">G13</strain>
    </source>
</reference>
<keyword evidence="13" id="KW-1185">Reference proteome</keyword>
<accession>A0A559J8W1</accession>
<keyword evidence="4" id="KW-0902">Two-component regulatory system</keyword>
<dbReference type="SMART" id="SM00448">
    <property type="entry name" value="REC"/>
    <property type="match status" value="1"/>
</dbReference>
<evidence type="ECO:0000256" key="8">
    <source>
        <dbReference type="PROSITE-ProRule" id="PRU00169"/>
    </source>
</evidence>
<dbReference type="InterPro" id="IPR001789">
    <property type="entry name" value="Sig_transdc_resp-reg_receiver"/>
</dbReference>
<dbReference type="InterPro" id="IPR009057">
    <property type="entry name" value="Homeodomain-like_sf"/>
</dbReference>
<dbReference type="InterPro" id="IPR011006">
    <property type="entry name" value="CheY-like_superfamily"/>
</dbReference>
<protein>
    <submittedName>
        <fullName evidence="12">Response regulator</fullName>
    </submittedName>
</protein>
<evidence type="ECO:0000259" key="11">
    <source>
        <dbReference type="PROSITE" id="PS50887"/>
    </source>
</evidence>
<dbReference type="PANTHER" id="PTHR42713:SF3">
    <property type="entry name" value="TRANSCRIPTIONAL REGULATORY PROTEIN HPTR"/>
    <property type="match status" value="1"/>
</dbReference>
<dbReference type="PRINTS" id="PR00032">
    <property type="entry name" value="HTHARAC"/>
</dbReference>
<feature type="domain" description="Response regulatory" evidence="10">
    <location>
        <begin position="3"/>
        <end position="120"/>
    </location>
</feature>
<dbReference type="InterPro" id="IPR000160">
    <property type="entry name" value="GGDEF_dom"/>
</dbReference>
<dbReference type="Pfam" id="PF00072">
    <property type="entry name" value="Response_reg"/>
    <property type="match status" value="1"/>
</dbReference>
<dbReference type="InterPro" id="IPR041522">
    <property type="entry name" value="CdaR_GGDEF"/>
</dbReference>
<dbReference type="PROSITE" id="PS00041">
    <property type="entry name" value="HTH_ARAC_FAMILY_1"/>
    <property type="match status" value="1"/>
</dbReference>
<dbReference type="CDD" id="cd17536">
    <property type="entry name" value="REC_YesN-like"/>
    <property type="match status" value="1"/>
</dbReference>
<keyword evidence="3 8" id="KW-0597">Phosphoprotein</keyword>
<dbReference type="GO" id="GO:0000160">
    <property type="term" value="P:phosphorelay signal transduction system"/>
    <property type="evidence" value="ECO:0007669"/>
    <property type="project" value="UniProtKB-KW"/>
</dbReference>
<name>A0A559J8W1_9BACL</name>
<keyword evidence="2" id="KW-0963">Cytoplasm</keyword>
<dbReference type="PANTHER" id="PTHR42713">
    <property type="entry name" value="HISTIDINE KINASE-RELATED"/>
    <property type="match status" value="1"/>
</dbReference>
<dbReference type="RefSeq" id="WP_144706349.1">
    <property type="nucleotide sequence ID" value="NZ_VNJJ01000017.1"/>
</dbReference>
<sequence>MYKLIIVDDEYSTRNGLKLCIHWFDYGIEIAGEAENGNKGLELADRVQPDIVLTDVKMPGMDGIEMVKRLKERHPDTKIVFISGYDDIEYLKSAMKMDAVDYILKPVNLQELTTVIEKIMAMSKREENRKDMLQQLSAKLNESIPLLREKFFVQLIKDGNMDRASTEKRIDFLDLLLPYQAPYCAIIIGIDNPRTVFEKMPEQNTQLISFAIQNICREVIEARASGSVFEHQRGEYVLIVELPENEGEEIIFPLVSELMASLNGFLNRMIGGISLTIGIGGTVEHLGRLADSYQMASDAIERKLFLGKNQVVTFDAMAARKDVDYRAINERMTSLSSVLKTGNAGQVSQRLDALFEELRGSSGIGYIDCQRIGLQVLLVASQFLSESGIRAGDLGERESEAWAQLMKLETLDDMSHHLMVYLTQVCERIEHREERKIPEVITEIMRIIQERFSENLTIADIASQVYLAKTYICLLFKQETGETINEYITRVRMEKAKELLNGTDRKLAEICTAIGYAEPSYFTKQFRKFTGMNPSDYRDIQRRTSG</sequence>
<comment type="subcellular location">
    <subcellularLocation>
        <location evidence="1">Cytoplasm</location>
    </subcellularLocation>
</comment>
<evidence type="ECO:0000256" key="5">
    <source>
        <dbReference type="ARBA" id="ARBA00023015"/>
    </source>
</evidence>
<evidence type="ECO:0000256" key="2">
    <source>
        <dbReference type="ARBA" id="ARBA00022490"/>
    </source>
</evidence>
<evidence type="ECO:0000256" key="4">
    <source>
        <dbReference type="ARBA" id="ARBA00023012"/>
    </source>
</evidence>
<comment type="caution">
    <text evidence="12">The sequence shown here is derived from an EMBL/GenBank/DDBJ whole genome shotgun (WGS) entry which is preliminary data.</text>
</comment>
<dbReference type="Proteomes" id="UP000316330">
    <property type="component" value="Unassembled WGS sequence"/>
</dbReference>
<feature type="domain" description="HTH araC/xylS-type" evidence="9">
    <location>
        <begin position="442"/>
        <end position="540"/>
    </location>
</feature>
<dbReference type="GO" id="GO:0005737">
    <property type="term" value="C:cytoplasm"/>
    <property type="evidence" value="ECO:0007669"/>
    <property type="project" value="UniProtKB-SubCell"/>
</dbReference>
<evidence type="ECO:0000313" key="13">
    <source>
        <dbReference type="Proteomes" id="UP000316330"/>
    </source>
</evidence>